<accession>F4G2R2</accession>
<gene>
    <name evidence="7" type="ordered locus">Mcup_1005</name>
</gene>
<dbReference type="SUPFAM" id="SSF103481">
    <property type="entry name" value="Multidrug resistance efflux transporter EmrE"/>
    <property type="match status" value="1"/>
</dbReference>
<feature type="transmembrane region" description="Helical" evidence="5">
    <location>
        <begin position="164"/>
        <end position="180"/>
    </location>
</feature>
<dbReference type="KEGG" id="mcn:Mcup_1005"/>
<dbReference type="HOGENOM" id="CLU_1478903_0_0_2"/>
<evidence type="ECO:0000313" key="8">
    <source>
        <dbReference type="Proteomes" id="UP000007812"/>
    </source>
</evidence>
<organism evidence="7 8">
    <name type="scientific">Metallosphaera cuprina (strain Ar-4)</name>
    <dbReference type="NCBI Taxonomy" id="1006006"/>
    <lineage>
        <taxon>Archaea</taxon>
        <taxon>Thermoproteota</taxon>
        <taxon>Thermoprotei</taxon>
        <taxon>Sulfolobales</taxon>
        <taxon>Sulfolobaceae</taxon>
        <taxon>Metallosphaera</taxon>
    </lineage>
</organism>
<dbReference type="InterPro" id="IPR037185">
    <property type="entry name" value="EmrE-like"/>
</dbReference>
<keyword evidence="3 5" id="KW-1133">Transmembrane helix</keyword>
<feature type="transmembrane region" description="Helical" evidence="5">
    <location>
        <begin position="101"/>
        <end position="124"/>
    </location>
</feature>
<protein>
    <recommendedName>
        <fullName evidence="6">EamA domain-containing protein</fullName>
    </recommendedName>
</protein>
<keyword evidence="8" id="KW-1185">Reference proteome</keyword>
<dbReference type="GO" id="GO:0016020">
    <property type="term" value="C:membrane"/>
    <property type="evidence" value="ECO:0007669"/>
    <property type="project" value="UniProtKB-SubCell"/>
</dbReference>
<keyword evidence="4 5" id="KW-0472">Membrane</keyword>
<feature type="transmembrane region" description="Helical" evidence="5">
    <location>
        <begin position="20"/>
        <end position="40"/>
    </location>
</feature>
<comment type="subcellular location">
    <subcellularLocation>
        <location evidence="1">Membrane</location>
        <topology evidence="1">Multi-pass membrane protein</topology>
    </subcellularLocation>
</comment>
<evidence type="ECO:0000256" key="2">
    <source>
        <dbReference type="ARBA" id="ARBA00022692"/>
    </source>
</evidence>
<dbReference type="STRING" id="1006006.Mcup_1005"/>
<dbReference type="eggNOG" id="arCOG00271">
    <property type="taxonomic scope" value="Archaea"/>
</dbReference>
<dbReference type="Pfam" id="PF00892">
    <property type="entry name" value="EamA"/>
    <property type="match status" value="1"/>
</dbReference>
<dbReference type="PANTHER" id="PTHR32322:SF2">
    <property type="entry name" value="EAMA DOMAIN-CONTAINING PROTEIN"/>
    <property type="match status" value="1"/>
</dbReference>
<evidence type="ECO:0000256" key="5">
    <source>
        <dbReference type="SAM" id="Phobius"/>
    </source>
</evidence>
<evidence type="ECO:0000259" key="6">
    <source>
        <dbReference type="Pfam" id="PF00892"/>
    </source>
</evidence>
<keyword evidence="2 5" id="KW-0812">Transmembrane</keyword>
<feature type="transmembrane region" description="Helical" evidence="5">
    <location>
        <begin position="46"/>
        <end position="65"/>
    </location>
</feature>
<feature type="transmembrane region" description="Helical" evidence="5">
    <location>
        <begin position="77"/>
        <end position="95"/>
    </location>
</feature>
<evidence type="ECO:0000256" key="3">
    <source>
        <dbReference type="ARBA" id="ARBA00022989"/>
    </source>
</evidence>
<evidence type="ECO:0000313" key="7">
    <source>
        <dbReference type="EMBL" id="AEB95110.1"/>
    </source>
</evidence>
<dbReference type="InterPro" id="IPR000620">
    <property type="entry name" value="EamA_dom"/>
</dbReference>
<dbReference type="PANTHER" id="PTHR32322">
    <property type="entry name" value="INNER MEMBRANE TRANSPORTER"/>
    <property type="match status" value="1"/>
</dbReference>
<dbReference type="InterPro" id="IPR050638">
    <property type="entry name" value="AA-Vitamin_Transporters"/>
</dbReference>
<dbReference type="EMBL" id="CP002656">
    <property type="protein sequence ID" value="AEB95110.1"/>
    <property type="molecule type" value="Genomic_DNA"/>
</dbReference>
<reference evidence="7 8" key="1">
    <citation type="journal article" date="2011" name="J. Bacteriol.">
        <title>Complete genome sequence of Metallosphaera cuprina, a metal sulfide-oxidizing archaeon from a hot spring.</title>
        <authorList>
            <person name="Liu L.J."/>
            <person name="You X.Y."/>
            <person name="Zheng H."/>
            <person name="Wang S."/>
            <person name="Jiang C.Y."/>
            <person name="Liu S.J."/>
        </authorList>
    </citation>
    <scope>NUCLEOTIDE SEQUENCE [LARGE SCALE GENOMIC DNA]</scope>
    <source>
        <strain evidence="7 8">Ar-4</strain>
    </source>
</reference>
<sequence>MIYTQPIFVILFERILGAKVPTRAIVGVILGVLGLTLSITSASLDFGILIALMGGISWAIGTVYYSRNLKSDDIAKLNAFMSLFSLPITLAITPLDFYFVFTPITLVLLITLGVLGQALGYIFWFNAIREMGSIKASAGSLLVPIAAYVLSFLTIGAVPSFGEALGSFITLCGIFITVTSRK</sequence>
<proteinExistence type="predicted"/>
<feature type="transmembrane region" description="Helical" evidence="5">
    <location>
        <begin position="136"/>
        <end position="158"/>
    </location>
</feature>
<dbReference type="PATRIC" id="fig|1006006.8.peg.997"/>
<dbReference type="AlphaFoldDB" id="F4G2R2"/>
<evidence type="ECO:0000256" key="1">
    <source>
        <dbReference type="ARBA" id="ARBA00004141"/>
    </source>
</evidence>
<name>F4G2R2_METCR</name>
<dbReference type="Proteomes" id="UP000007812">
    <property type="component" value="Chromosome"/>
</dbReference>
<feature type="domain" description="EamA" evidence="6">
    <location>
        <begin position="46"/>
        <end position="178"/>
    </location>
</feature>
<evidence type="ECO:0000256" key="4">
    <source>
        <dbReference type="ARBA" id="ARBA00023136"/>
    </source>
</evidence>